<evidence type="ECO:0000313" key="1">
    <source>
        <dbReference type="EMBL" id="GAA5100107.1"/>
    </source>
</evidence>
<evidence type="ECO:0008006" key="3">
    <source>
        <dbReference type="Google" id="ProtNLM"/>
    </source>
</evidence>
<reference evidence="2" key="1">
    <citation type="journal article" date="2019" name="Int. J. Syst. Evol. Microbiol.">
        <title>The Global Catalogue of Microorganisms (GCM) 10K type strain sequencing project: providing services to taxonomists for standard genome sequencing and annotation.</title>
        <authorList>
            <consortium name="The Broad Institute Genomics Platform"/>
            <consortium name="The Broad Institute Genome Sequencing Center for Infectious Disease"/>
            <person name="Wu L."/>
            <person name="Ma J."/>
        </authorList>
    </citation>
    <scope>NUCLEOTIDE SEQUENCE [LARGE SCALE GENOMIC DNA]</scope>
    <source>
        <strain evidence="2">JCM 18019</strain>
    </source>
</reference>
<protein>
    <recommendedName>
        <fullName evidence="3">DUF4252 domain-containing protein</fullName>
    </recommendedName>
</protein>
<accession>A0ABP9MR75</accession>
<name>A0ABP9MR75_9FLAO</name>
<organism evidence="1 2">
    <name type="scientific">Chryseobacterium ginsengisoli</name>
    <dbReference type="NCBI Taxonomy" id="363853"/>
    <lineage>
        <taxon>Bacteria</taxon>
        <taxon>Pseudomonadati</taxon>
        <taxon>Bacteroidota</taxon>
        <taxon>Flavobacteriia</taxon>
        <taxon>Flavobacteriales</taxon>
        <taxon>Weeksellaceae</taxon>
        <taxon>Chryseobacterium group</taxon>
        <taxon>Chryseobacterium</taxon>
    </lineage>
</organism>
<dbReference type="EMBL" id="BAABHX010000008">
    <property type="protein sequence ID" value="GAA5100107.1"/>
    <property type="molecule type" value="Genomic_DNA"/>
</dbReference>
<proteinExistence type="predicted"/>
<gene>
    <name evidence="1" type="ORF">GCM10023210_38250</name>
</gene>
<dbReference type="Proteomes" id="UP001500353">
    <property type="component" value="Unassembled WGS sequence"/>
</dbReference>
<keyword evidence="2" id="KW-1185">Reference proteome</keyword>
<evidence type="ECO:0000313" key="2">
    <source>
        <dbReference type="Proteomes" id="UP001500353"/>
    </source>
</evidence>
<comment type="caution">
    <text evidence="1">The sequence shown here is derived from an EMBL/GenBank/DDBJ whole genome shotgun (WGS) entry which is preliminary data.</text>
</comment>
<dbReference type="RefSeq" id="WP_345207631.1">
    <property type="nucleotide sequence ID" value="NZ_BAABHX010000008.1"/>
</dbReference>
<sequence>MQNKLKQILLFIFLSGIWNIAFSQEKEILKILNRELKKEVKNQFKSSNFNGDTIRIVEGFSIDTHKNLSFQIKKTSPYFTGYQTIKQKVSLAKILKVGKDIQIILETEKDAVTTEYLSSDGDLREETIKGSLFFLYLSNEKQNDDLGIELQEAFQKAGFQVSKDYWYD</sequence>